<name>A0A9W9C4A5_9PLEO</name>
<proteinExistence type="predicted"/>
<feature type="signal peptide" evidence="1">
    <location>
        <begin position="1"/>
        <end position="18"/>
    </location>
</feature>
<reference evidence="2" key="1">
    <citation type="submission" date="2022-10" db="EMBL/GenBank/DDBJ databases">
        <title>Tapping the CABI collections for fungal endophytes: first genome assemblies for Collariella, Neodidymelliopsis, Ascochyta clinopodiicola, Didymella pomorum, Didymosphaeria variabile, Neocosmospora piperis and Neocucurbitaria cava.</title>
        <authorList>
            <person name="Hill R."/>
        </authorList>
    </citation>
    <scope>NUCLEOTIDE SEQUENCE</scope>
    <source>
        <strain evidence="2">IMI 356815</strain>
    </source>
</reference>
<keyword evidence="3" id="KW-1185">Reference proteome</keyword>
<sequence length="107" mass="12271">MRFLHLAATLALAVLGTAWPVEDTVPPAIVNMTAQHPSSIREDLPNYHMLELFTEPYKSGMMYYIDRIMVKYATCVNWLDVDQVGGITSLESYKNQQGLVYYCQMYK</sequence>
<evidence type="ECO:0000313" key="2">
    <source>
        <dbReference type="EMBL" id="KAJ4344518.1"/>
    </source>
</evidence>
<keyword evidence="1" id="KW-0732">Signal</keyword>
<dbReference type="RefSeq" id="XP_056064970.1">
    <property type="nucleotide sequence ID" value="XM_056220983.1"/>
</dbReference>
<evidence type="ECO:0000256" key="1">
    <source>
        <dbReference type="SAM" id="SignalP"/>
    </source>
</evidence>
<dbReference type="EMBL" id="JAPEUX010000010">
    <property type="protein sequence ID" value="KAJ4344518.1"/>
    <property type="molecule type" value="Genomic_DNA"/>
</dbReference>
<protein>
    <submittedName>
        <fullName evidence="2">Uncharacterized protein</fullName>
    </submittedName>
</protein>
<dbReference type="OrthoDB" id="10306384at2759"/>
<dbReference type="Proteomes" id="UP001140513">
    <property type="component" value="Unassembled WGS sequence"/>
</dbReference>
<feature type="chain" id="PRO_5040860127" evidence="1">
    <location>
        <begin position="19"/>
        <end position="107"/>
    </location>
</feature>
<dbReference type="GeneID" id="80915791"/>
<gene>
    <name evidence="2" type="ORF">N0V89_012261</name>
</gene>
<organism evidence="2 3">
    <name type="scientific">Didymosphaeria variabile</name>
    <dbReference type="NCBI Taxonomy" id="1932322"/>
    <lineage>
        <taxon>Eukaryota</taxon>
        <taxon>Fungi</taxon>
        <taxon>Dikarya</taxon>
        <taxon>Ascomycota</taxon>
        <taxon>Pezizomycotina</taxon>
        <taxon>Dothideomycetes</taxon>
        <taxon>Pleosporomycetidae</taxon>
        <taxon>Pleosporales</taxon>
        <taxon>Massarineae</taxon>
        <taxon>Didymosphaeriaceae</taxon>
        <taxon>Didymosphaeria</taxon>
    </lineage>
</organism>
<comment type="caution">
    <text evidence="2">The sequence shown here is derived from an EMBL/GenBank/DDBJ whole genome shotgun (WGS) entry which is preliminary data.</text>
</comment>
<accession>A0A9W9C4A5</accession>
<evidence type="ECO:0000313" key="3">
    <source>
        <dbReference type="Proteomes" id="UP001140513"/>
    </source>
</evidence>
<dbReference type="AlphaFoldDB" id="A0A9W9C4A5"/>